<organism evidence="1 2">
    <name type="scientific">Lasiosphaeria ovina</name>
    <dbReference type="NCBI Taxonomy" id="92902"/>
    <lineage>
        <taxon>Eukaryota</taxon>
        <taxon>Fungi</taxon>
        <taxon>Dikarya</taxon>
        <taxon>Ascomycota</taxon>
        <taxon>Pezizomycotina</taxon>
        <taxon>Sordariomycetes</taxon>
        <taxon>Sordariomycetidae</taxon>
        <taxon>Sordariales</taxon>
        <taxon>Lasiosphaeriaceae</taxon>
        <taxon>Lasiosphaeria</taxon>
    </lineage>
</organism>
<accession>A0AAE0NMC9</accession>
<sequence length="101" mass="11225">MAVALPSNPSAHLAELLKNCKFTVFIYKKDGVPYDKFVKWATEGNPKEAVPVFAKYGMAQVTQIRTIPEWAELETGYAANGNVDIGHFVVAHEKILFKENA</sequence>
<protein>
    <submittedName>
        <fullName evidence="1">Uncharacterized protein</fullName>
    </submittedName>
</protein>
<evidence type="ECO:0000313" key="2">
    <source>
        <dbReference type="Proteomes" id="UP001287356"/>
    </source>
</evidence>
<dbReference type="AlphaFoldDB" id="A0AAE0NMC9"/>
<keyword evidence="2" id="KW-1185">Reference proteome</keyword>
<proteinExistence type="predicted"/>
<gene>
    <name evidence="1" type="ORF">B0T24DRAFT_588769</name>
</gene>
<reference evidence="1" key="2">
    <citation type="submission" date="2023-06" db="EMBL/GenBank/DDBJ databases">
        <authorList>
            <consortium name="Lawrence Berkeley National Laboratory"/>
            <person name="Haridas S."/>
            <person name="Hensen N."/>
            <person name="Bonometti L."/>
            <person name="Westerberg I."/>
            <person name="Brannstrom I.O."/>
            <person name="Guillou S."/>
            <person name="Cros-Aarteil S."/>
            <person name="Calhoun S."/>
            <person name="Kuo A."/>
            <person name="Mondo S."/>
            <person name="Pangilinan J."/>
            <person name="Riley R."/>
            <person name="Labutti K."/>
            <person name="Andreopoulos B."/>
            <person name="Lipzen A."/>
            <person name="Chen C."/>
            <person name="Yanf M."/>
            <person name="Daum C."/>
            <person name="Ng V."/>
            <person name="Clum A."/>
            <person name="Steindorff A."/>
            <person name="Ohm R."/>
            <person name="Martin F."/>
            <person name="Silar P."/>
            <person name="Natvig D."/>
            <person name="Lalanne C."/>
            <person name="Gautier V."/>
            <person name="Ament-Velasquez S.L."/>
            <person name="Kruys A."/>
            <person name="Hutchinson M.I."/>
            <person name="Powell A.J."/>
            <person name="Barry K."/>
            <person name="Miller A.N."/>
            <person name="Grigoriev I.V."/>
            <person name="Debuchy R."/>
            <person name="Gladieux P."/>
            <person name="Thoren M.H."/>
            <person name="Johannesson H."/>
        </authorList>
    </citation>
    <scope>NUCLEOTIDE SEQUENCE</scope>
    <source>
        <strain evidence="1">CBS 958.72</strain>
    </source>
</reference>
<dbReference type="Proteomes" id="UP001287356">
    <property type="component" value="Unassembled WGS sequence"/>
</dbReference>
<name>A0AAE0NMC9_9PEZI</name>
<comment type="caution">
    <text evidence="1">The sequence shown here is derived from an EMBL/GenBank/DDBJ whole genome shotgun (WGS) entry which is preliminary data.</text>
</comment>
<dbReference type="EMBL" id="JAULSN010000001">
    <property type="protein sequence ID" value="KAK3384176.1"/>
    <property type="molecule type" value="Genomic_DNA"/>
</dbReference>
<reference evidence="1" key="1">
    <citation type="journal article" date="2023" name="Mol. Phylogenet. Evol.">
        <title>Genome-scale phylogeny and comparative genomics of the fungal order Sordariales.</title>
        <authorList>
            <person name="Hensen N."/>
            <person name="Bonometti L."/>
            <person name="Westerberg I."/>
            <person name="Brannstrom I.O."/>
            <person name="Guillou S."/>
            <person name="Cros-Aarteil S."/>
            <person name="Calhoun S."/>
            <person name="Haridas S."/>
            <person name="Kuo A."/>
            <person name="Mondo S."/>
            <person name="Pangilinan J."/>
            <person name="Riley R."/>
            <person name="LaButti K."/>
            <person name="Andreopoulos B."/>
            <person name="Lipzen A."/>
            <person name="Chen C."/>
            <person name="Yan M."/>
            <person name="Daum C."/>
            <person name="Ng V."/>
            <person name="Clum A."/>
            <person name="Steindorff A."/>
            <person name="Ohm R.A."/>
            <person name="Martin F."/>
            <person name="Silar P."/>
            <person name="Natvig D.O."/>
            <person name="Lalanne C."/>
            <person name="Gautier V."/>
            <person name="Ament-Velasquez S.L."/>
            <person name="Kruys A."/>
            <person name="Hutchinson M.I."/>
            <person name="Powell A.J."/>
            <person name="Barry K."/>
            <person name="Miller A.N."/>
            <person name="Grigoriev I.V."/>
            <person name="Debuchy R."/>
            <person name="Gladieux P."/>
            <person name="Hiltunen Thoren M."/>
            <person name="Johannesson H."/>
        </authorList>
    </citation>
    <scope>NUCLEOTIDE SEQUENCE</scope>
    <source>
        <strain evidence="1">CBS 958.72</strain>
    </source>
</reference>
<evidence type="ECO:0000313" key="1">
    <source>
        <dbReference type="EMBL" id="KAK3384176.1"/>
    </source>
</evidence>